<feature type="compositionally biased region" description="Basic and acidic residues" evidence="1">
    <location>
        <begin position="615"/>
        <end position="629"/>
    </location>
</feature>
<dbReference type="Gene3D" id="1.10.150.80">
    <property type="entry name" value="HRDC domain"/>
    <property type="match status" value="1"/>
</dbReference>
<dbReference type="Gene3D" id="3.30.420.10">
    <property type="entry name" value="Ribonuclease H-like superfamily/Ribonuclease H"/>
    <property type="match status" value="1"/>
</dbReference>
<feature type="domain" description="3'-5' exonuclease" evidence="2">
    <location>
        <begin position="392"/>
        <end position="563"/>
    </location>
</feature>
<proteinExistence type="predicted"/>
<dbReference type="GO" id="GO:0071037">
    <property type="term" value="P:nuclear polyadenylation-dependent snRNA catabolic process"/>
    <property type="evidence" value="ECO:0007669"/>
    <property type="project" value="TreeGrafter"/>
</dbReference>
<dbReference type="InterPro" id="IPR036397">
    <property type="entry name" value="RNaseH_sf"/>
</dbReference>
<dbReference type="GO" id="GO:0071038">
    <property type="term" value="P:TRAMP-dependent tRNA surveillance pathway"/>
    <property type="evidence" value="ECO:0007669"/>
    <property type="project" value="TreeGrafter"/>
</dbReference>
<dbReference type="GO" id="GO:0071044">
    <property type="term" value="P:histone mRNA catabolic process"/>
    <property type="evidence" value="ECO:0007669"/>
    <property type="project" value="TreeGrafter"/>
</dbReference>
<dbReference type="GO" id="GO:0071039">
    <property type="term" value="P:nuclear polyadenylation-dependent CUT catabolic process"/>
    <property type="evidence" value="ECO:0007669"/>
    <property type="project" value="TreeGrafter"/>
</dbReference>
<evidence type="ECO:0000259" key="2">
    <source>
        <dbReference type="SMART" id="SM00474"/>
    </source>
</evidence>
<feature type="compositionally biased region" description="Low complexity" evidence="1">
    <location>
        <begin position="1336"/>
        <end position="1351"/>
    </location>
</feature>
<dbReference type="GO" id="GO:0000077">
    <property type="term" value="P:DNA damage checkpoint signaling"/>
    <property type="evidence" value="ECO:0007669"/>
    <property type="project" value="InterPro"/>
</dbReference>
<organism evidence="3 4">
    <name type="scientific">Micractinium conductrix</name>
    <dbReference type="NCBI Taxonomy" id="554055"/>
    <lineage>
        <taxon>Eukaryota</taxon>
        <taxon>Viridiplantae</taxon>
        <taxon>Chlorophyta</taxon>
        <taxon>core chlorophytes</taxon>
        <taxon>Trebouxiophyceae</taxon>
        <taxon>Chlorellales</taxon>
        <taxon>Chlorellaceae</taxon>
        <taxon>Chlorella clade</taxon>
        <taxon>Micractinium</taxon>
    </lineage>
</organism>
<keyword evidence="4" id="KW-1185">Reference proteome</keyword>
<dbReference type="PANTHER" id="PTHR12124">
    <property type="entry name" value="POLYMYOSITIS/SCLERODERMA AUTOANTIGEN-RELATED"/>
    <property type="match status" value="1"/>
</dbReference>
<dbReference type="GO" id="GO:0000176">
    <property type="term" value="C:nuclear exosome (RNase complex)"/>
    <property type="evidence" value="ECO:0007669"/>
    <property type="project" value="TreeGrafter"/>
</dbReference>
<sequence length="1363" mass="145349">MKFKATLSERGIRSLERGFLPTLEKLGKRVQLLLGPEDVHLMQGPSETDGLQVTARLVNSVLFDQESEFKCQSRYDNYIAFSLDLALLLKVLRSAVAHDAESLEIKLAMRSLPCAAPGATAAQARPTLAFSWRGHNVTMVQELPISAPYMQREVEDLARSKEFNNLCPYYLDLQDEVLRMQALTDKLKGMGAELELATCLHGDLHLQVHTGSLDFGTEIRGLTALPGGVGEGLAPLAGETPDERLDEAIAAGAAVSVVVAQKHLAKALHSSQLTQPAQLLCGIADRGAHVHMMFVYRDPYNDSGYDNNLSLSYRLPRSLSDPETDPCNCADGAAAAPGRAFAPPPPLPPLPTEQHPHLVAIDGLQALPPPLLLPPAAPVLPPAPLDSGKEEYVWVDTVPQLAACAMELYEQDRVAVDVEHHAQHSYAGVTCLIQLSTGTKEFLIDCLALPRADVRSLLAPVLSNPRICKVVHGGGNDVAWLQRDYSLFLLNVFDTEKACQVLGFQQRSLGLLLQRYCGVSTDKSFGQRADWRQRPLPPELLEYARRDVRHLLFIADCLGQLLVQGAGAAAHAHEVSHQPGERPCAQPGQQQEQQKTLERQQQQPGKQQQPSKQPPGERQEQPQRGEQQHATLPEERLPAFAPSAAAPPHPSVVHLSPAARQALEAAMAAPQSRLRRAVHRSQALTLQLYQPTRPEAAVAAAAGGIVRQAVAAAHEGHARLTEQQLMELETLADCVHALAGWRDAAARAADEGLQCLLPDAALLALASAAAATVAPEAGNMCGRHQGLTQPRLLALLPTLPGPEPACGSYPAALRCDAHAVAALLSEAAAGQRPWVSPELQEVLAAAAGGTFVAGGGGGGGSKAHKRRDPEAFRQRLAERFSCKRVVYENCRLYSMHGELLCHTDRRKIEWYIRKGLAVQTGDDPLCASLNFQHKTTDQEEGTSDFYTVHKQNRCVACGEEGHYLRYRVVPCCYRKAMPVALKSHRSHDVVLLCVACHELAQQAAEKLKQQLATECNVPLQPPRPLAVPWPPAARGQRALQAAAGGGGGEASAADAAAAAAAAKPDMHPHNVRRSALALQRYADSMPARKRRQLEAQVRAYLDATGSLIGAGSSGGSATSGVAGSSSEAAISGRAAGTAAGAPAAEGSPEKPAAGEGGLTPVELYSGLLAGLARRTRRRTLQRWLKQGHQLPAELAEEVEAVCGVNGAAGAAAFGEAGAVEEEAEQDGEEAEAAAGEQPSEECSTASSQQQRGAATEPAHQRNTGHAWHGQQVVEQVLAAGGEEGLLELCKQFRECFMEALQPSFLPPGWAVHHRARREFGEHSIYRDGGGGGSPGASGSPAASSPQVAGSPKAGGGGKQRQHI</sequence>
<reference evidence="3 4" key="1">
    <citation type="journal article" date="2018" name="Plant J.">
        <title>Genome sequences of Chlorella sorokiniana UTEX 1602 and Micractinium conductrix SAG 241.80: implications to maltose excretion by a green alga.</title>
        <authorList>
            <person name="Arriola M.B."/>
            <person name="Velmurugan N."/>
            <person name="Zhang Y."/>
            <person name="Plunkett M.H."/>
            <person name="Hondzo H."/>
            <person name="Barney B.M."/>
        </authorList>
    </citation>
    <scope>NUCLEOTIDE SEQUENCE [LARGE SCALE GENOMIC DNA]</scope>
    <source>
        <strain evidence="3 4">SAG 241.80</strain>
    </source>
</reference>
<dbReference type="InterPro" id="IPR045092">
    <property type="entry name" value="Rrp6-like"/>
</dbReference>
<dbReference type="GO" id="GO:0030896">
    <property type="term" value="C:checkpoint clamp complex"/>
    <property type="evidence" value="ECO:0007669"/>
    <property type="project" value="InterPro"/>
</dbReference>
<feature type="compositionally biased region" description="Acidic residues" evidence="1">
    <location>
        <begin position="1218"/>
        <end position="1231"/>
    </location>
</feature>
<dbReference type="GO" id="GO:0000175">
    <property type="term" value="F:3'-5'-RNA exonuclease activity"/>
    <property type="evidence" value="ECO:0007669"/>
    <property type="project" value="InterPro"/>
</dbReference>
<dbReference type="GO" id="GO:0071035">
    <property type="term" value="P:nuclear polyadenylation-dependent rRNA catabolic process"/>
    <property type="evidence" value="ECO:0007669"/>
    <property type="project" value="TreeGrafter"/>
</dbReference>
<dbReference type="GO" id="GO:0071040">
    <property type="term" value="P:nuclear polyadenylation-dependent antisense transcript catabolic process"/>
    <property type="evidence" value="ECO:0007669"/>
    <property type="project" value="TreeGrafter"/>
</dbReference>
<dbReference type="InterPro" id="IPR010997">
    <property type="entry name" value="HRDC-like_sf"/>
</dbReference>
<dbReference type="Proteomes" id="UP000239649">
    <property type="component" value="Unassembled WGS sequence"/>
</dbReference>
<feature type="region of interest" description="Disordered" evidence="1">
    <location>
        <begin position="572"/>
        <end position="629"/>
    </location>
</feature>
<dbReference type="SUPFAM" id="SSF47819">
    <property type="entry name" value="HRDC-like"/>
    <property type="match status" value="1"/>
</dbReference>
<dbReference type="GO" id="GO:0000467">
    <property type="term" value="P:exonucleolytic trimming to generate mature 3'-end of 5.8S rRNA from tricistronic rRNA transcript (SSU-rRNA, 5.8S rRNA, LSU-rRNA)"/>
    <property type="evidence" value="ECO:0007669"/>
    <property type="project" value="InterPro"/>
</dbReference>
<dbReference type="Pfam" id="PF04005">
    <property type="entry name" value="Hus1"/>
    <property type="match status" value="1"/>
</dbReference>
<evidence type="ECO:0000256" key="1">
    <source>
        <dbReference type="SAM" id="MobiDB-lite"/>
    </source>
</evidence>
<feature type="compositionally biased region" description="Polar residues" evidence="1">
    <location>
        <begin position="1240"/>
        <end position="1252"/>
    </location>
</feature>
<feature type="region of interest" description="Disordered" evidence="1">
    <location>
        <begin position="1323"/>
        <end position="1363"/>
    </location>
</feature>
<dbReference type="GO" id="GO:0071051">
    <property type="term" value="P:poly(A)-dependent snoRNA 3'-end processing"/>
    <property type="evidence" value="ECO:0007669"/>
    <property type="project" value="TreeGrafter"/>
</dbReference>
<evidence type="ECO:0000313" key="3">
    <source>
        <dbReference type="EMBL" id="PSC68007.1"/>
    </source>
</evidence>
<dbReference type="InterPro" id="IPR002562">
    <property type="entry name" value="3'-5'_exonuclease_dom"/>
</dbReference>
<gene>
    <name evidence="3" type="ORF">C2E20_8425</name>
</gene>
<dbReference type="PANTHER" id="PTHR12124:SF68">
    <property type="entry name" value="PROTEIN RRP6-LIKE 3"/>
    <property type="match status" value="1"/>
</dbReference>
<dbReference type="Gene3D" id="3.70.10.10">
    <property type="match status" value="1"/>
</dbReference>
<dbReference type="InterPro" id="IPR012337">
    <property type="entry name" value="RNaseH-like_sf"/>
</dbReference>
<dbReference type="SUPFAM" id="SSF53098">
    <property type="entry name" value="Ribonuclease H-like"/>
    <property type="match status" value="1"/>
</dbReference>
<dbReference type="InterPro" id="IPR044876">
    <property type="entry name" value="HRDC_dom_sf"/>
</dbReference>
<dbReference type="STRING" id="554055.A0A2P6V1M8"/>
<feature type="compositionally biased region" description="Low complexity" evidence="1">
    <location>
        <begin position="586"/>
        <end position="614"/>
    </location>
</feature>
<feature type="compositionally biased region" description="Gly residues" evidence="1">
    <location>
        <begin position="1352"/>
        <end position="1363"/>
    </location>
</feature>
<accession>A0A2P6V1M8</accession>
<dbReference type="Pfam" id="PF01612">
    <property type="entry name" value="DNA_pol_A_exo1"/>
    <property type="match status" value="1"/>
</dbReference>
<protein>
    <submittedName>
        <fullName evidence="3">DNA damage checkpoint</fullName>
    </submittedName>
</protein>
<dbReference type="SMART" id="SM00474">
    <property type="entry name" value="35EXOc"/>
    <property type="match status" value="1"/>
</dbReference>
<feature type="region of interest" description="Disordered" evidence="1">
    <location>
        <begin position="1216"/>
        <end position="1266"/>
    </location>
</feature>
<comment type="caution">
    <text evidence="3">The sequence shown here is derived from an EMBL/GenBank/DDBJ whole genome shotgun (WGS) entry which is preliminary data.</text>
</comment>
<evidence type="ECO:0000313" key="4">
    <source>
        <dbReference type="Proteomes" id="UP000239649"/>
    </source>
</evidence>
<dbReference type="GO" id="GO:0000166">
    <property type="term" value="F:nucleotide binding"/>
    <property type="evidence" value="ECO:0007669"/>
    <property type="project" value="InterPro"/>
</dbReference>
<name>A0A2P6V1M8_9CHLO</name>
<dbReference type="GO" id="GO:0005730">
    <property type="term" value="C:nucleolus"/>
    <property type="evidence" value="ECO:0007669"/>
    <property type="project" value="TreeGrafter"/>
</dbReference>
<dbReference type="OrthoDB" id="337750at2759"/>
<dbReference type="InterPro" id="IPR007150">
    <property type="entry name" value="HUS1/Mec3"/>
</dbReference>
<dbReference type="GO" id="GO:0071036">
    <property type="term" value="P:nuclear polyadenylation-dependent snoRNA catabolic process"/>
    <property type="evidence" value="ECO:0007669"/>
    <property type="project" value="TreeGrafter"/>
</dbReference>
<dbReference type="EMBL" id="LHPF02000044">
    <property type="protein sequence ID" value="PSC68007.1"/>
    <property type="molecule type" value="Genomic_DNA"/>
</dbReference>
<dbReference type="GO" id="GO:0003727">
    <property type="term" value="F:single-stranded RNA binding"/>
    <property type="evidence" value="ECO:0007669"/>
    <property type="project" value="TreeGrafter"/>
</dbReference>